<dbReference type="GO" id="GO:0003676">
    <property type="term" value="F:nucleic acid binding"/>
    <property type="evidence" value="ECO:0007669"/>
    <property type="project" value="InterPro"/>
</dbReference>
<dbReference type="PANTHER" id="PTHR30008">
    <property type="entry name" value="EXODEOXYRIBONUCLEASE 7 LARGE SUBUNIT"/>
    <property type="match status" value="1"/>
</dbReference>
<comment type="subunit">
    <text evidence="5">Heterooligomer composed of large and small subunits.</text>
</comment>
<evidence type="ECO:0000313" key="10">
    <source>
        <dbReference type="Proteomes" id="UP000095237"/>
    </source>
</evidence>
<dbReference type="PANTHER" id="PTHR30008:SF0">
    <property type="entry name" value="EXODEOXYRIBONUCLEASE 7 LARGE SUBUNIT"/>
    <property type="match status" value="1"/>
</dbReference>
<comment type="subcellular location">
    <subcellularLocation>
        <location evidence="5 6">Cytoplasm</location>
    </subcellularLocation>
</comment>
<evidence type="ECO:0000256" key="5">
    <source>
        <dbReference type="HAMAP-Rule" id="MF_00378"/>
    </source>
</evidence>
<evidence type="ECO:0000256" key="3">
    <source>
        <dbReference type="ARBA" id="ARBA00022801"/>
    </source>
</evidence>
<dbReference type="InterPro" id="IPR003753">
    <property type="entry name" value="Exonuc_VII_L"/>
</dbReference>
<keyword evidence="4 5" id="KW-0269">Exonuclease</keyword>
<accession>A0A1E5IH80</accession>
<evidence type="ECO:0000259" key="8">
    <source>
        <dbReference type="Pfam" id="PF13742"/>
    </source>
</evidence>
<sequence>MSEDLEFDCGGNRGDGRLIYTVTQISDEIKLILEDSYPTVWILGEISNFKLYNSGHIYFNIKDKNTQIRVVIFQSASIKLTFSPKDGMKVLICGRVSSYPKRGDYQVIVNRMERCGSGELYEAYGELKERLKAEGFFDESAKKPIPDIVNKIGIVTSQDGAALCDILKVIDSLNANIETLIYPVRVQGKEAEKEIPQAIEYFNSRHKDLDVLLVGRGGGSVEDLWAFNMESVARAIFASEIPVVSCIGHEVDFTIADFVADMRAPTPSAAAEMVLRSRNDIKKRIEFLRESLNGAINFILYDRSVELDKLILSRALTKPYLIYEDKISYLAELDNRLLKSIGSLFKSKSENLGNVSHRLDIVSPLSVLKRGFSICFDSNNEVIEDSKDVNVGDDISIRFASGSLNAKVKSCE</sequence>
<keyword evidence="1 5" id="KW-0963">Cytoplasm</keyword>
<dbReference type="AlphaFoldDB" id="A0A1E5IH80"/>
<dbReference type="EMBL" id="LNVX01000546">
    <property type="protein sequence ID" value="OEG69856.1"/>
    <property type="molecule type" value="Genomic_DNA"/>
</dbReference>
<dbReference type="InterPro" id="IPR020579">
    <property type="entry name" value="Exonuc_VII_lsu_C"/>
</dbReference>
<reference evidence="9 10" key="1">
    <citation type="submission" date="2015-11" db="EMBL/GenBank/DDBJ databases">
        <title>Evidence for parallel genomic evolution in an endosymbiosis of termite gut flagellates.</title>
        <authorList>
            <person name="Zheng H."/>
        </authorList>
    </citation>
    <scope>NUCLEOTIDE SEQUENCE [LARGE SCALE GENOMIC DNA]</scope>
    <source>
        <strain evidence="9 10">CET450</strain>
    </source>
</reference>
<evidence type="ECO:0000256" key="6">
    <source>
        <dbReference type="RuleBase" id="RU004355"/>
    </source>
</evidence>
<dbReference type="GO" id="GO:0005737">
    <property type="term" value="C:cytoplasm"/>
    <property type="evidence" value="ECO:0007669"/>
    <property type="project" value="UniProtKB-SubCell"/>
</dbReference>
<dbReference type="HAMAP" id="MF_00378">
    <property type="entry name" value="Exonuc_7_L"/>
    <property type="match status" value="1"/>
</dbReference>
<dbReference type="Pfam" id="PF02601">
    <property type="entry name" value="Exonuc_VII_L"/>
    <property type="match status" value="1"/>
</dbReference>
<evidence type="ECO:0000259" key="7">
    <source>
        <dbReference type="Pfam" id="PF02601"/>
    </source>
</evidence>
<evidence type="ECO:0000313" key="9">
    <source>
        <dbReference type="EMBL" id="OEG69856.1"/>
    </source>
</evidence>
<keyword evidence="10" id="KW-1185">Reference proteome</keyword>
<gene>
    <name evidence="5" type="primary">xseA</name>
    <name evidence="9" type="ORF">ATZ36_00295</name>
</gene>
<proteinExistence type="inferred from homology"/>
<dbReference type="NCBIfam" id="TIGR00237">
    <property type="entry name" value="xseA"/>
    <property type="match status" value="1"/>
</dbReference>
<organism evidence="9 10">
    <name type="scientific">Endomicrobium trichonymphae</name>
    <dbReference type="NCBI Taxonomy" id="1408204"/>
    <lineage>
        <taxon>Bacteria</taxon>
        <taxon>Pseudomonadati</taxon>
        <taxon>Elusimicrobiota</taxon>
        <taxon>Endomicrobiia</taxon>
        <taxon>Endomicrobiales</taxon>
        <taxon>Endomicrobiaceae</taxon>
        <taxon>Candidatus Endomicrobiellum</taxon>
    </lineage>
</organism>
<comment type="catalytic activity">
    <reaction evidence="5 6">
        <text>Exonucleolytic cleavage in either 5'- to 3'- or 3'- to 5'-direction to yield nucleoside 5'-phosphates.</text>
        <dbReference type="EC" id="3.1.11.6"/>
    </reaction>
</comment>
<dbReference type="EC" id="3.1.11.6" evidence="5"/>
<evidence type="ECO:0000256" key="4">
    <source>
        <dbReference type="ARBA" id="ARBA00022839"/>
    </source>
</evidence>
<feature type="domain" description="OB-fold nucleic acid binding" evidence="8">
    <location>
        <begin position="20"/>
        <end position="113"/>
    </location>
</feature>
<comment type="similarity">
    <text evidence="5 6">Belongs to the XseA family.</text>
</comment>
<dbReference type="InterPro" id="IPR025824">
    <property type="entry name" value="OB-fold_nuc-bd_dom"/>
</dbReference>
<evidence type="ECO:0000256" key="1">
    <source>
        <dbReference type="ARBA" id="ARBA00022490"/>
    </source>
</evidence>
<dbReference type="Proteomes" id="UP000095237">
    <property type="component" value="Unassembled WGS sequence"/>
</dbReference>
<keyword evidence="2 5" id="KW-0540">Nuclease</keyword>
<keyword evidence="3 5" id="KW-0378">Hydrolase</keyword>
<dbReference type="GO" id="GO:0008855">
    <property type="term" value="F:exodeoxyribonuclease VII activity"/>
    <property type="evidence" value="ECO:0007669"/>
    <property type="project" value="UniProtKB-UniRule"/>
</dbReference>
<evidence type="ECO:0000256" key="2">
    <source>
        <dbReference type="ARBA" id="ARBA00022722"/>
    </source>
</evidence>
<feature type="domain" description="Exonuclease VII large subunit C-terminal" evidence="7">
    <location>
        <begin position="137"/>
        <end position="353"/>
    </location>
</feature>
<dbReference type="GO" id="GO:0006308">
    <property type="term" value="P:DNA catabolic process"/>
    <property type="evidence" value="ECO:0007669"/>
    <property type="project" value="UniProtKB-UniRule"/>
</dbReference>
<comment type="caution">
    <text evidence="9">The sequence shown here is derived from an EMBL/GenBank/DDBJ whole genome shotgun (WGS) entry which is preliminary data.</text>
</comment>
<dbReference type="Pfam" id="PF13742">
    <property type="entry name" value="tRNA_anti_2"/>
    <property type="match status" value="1"/>
</dbReference>
<protein>
    <recommendedName>
        <fullName evidence="5">Exodeoxyribonuclease 7 large subunit</fullName>
        <ecNumber evidence="5">3.1.11.6</ecNumber>
    </recommendedName>
    <alternativeName>
        <fullName evidence="5">Exodeoxyribonuclease VII large subunit</fullName>
        <shortName evidence="5">Exonuclease VII large subunit</shortName>
    </alternativeName>
</protein>
<dbReference type="GO" id="GO:0009318">
    <property type="term" value="C:exodeoxyribonuclease VII complex"/>
    <property type="evidence" value="ECO:0007669"/>
    <property type="project" value="UniProtKB-UniRule"/>
</dbReference>
<name>A0A1E5IH80_ENDTX</name>
<dbReference type="CDD" id="cd04489">
    <property type="entry name" value="ExoVII_LU_OBF"/>
    <property type="match status" value="1"/>
</dbReference>
<comment type="function">
    <text evidence="5">Bidirectionally degrades single-stranded DNA into large acid-insoluble oligonucleotides, which are then degraded further into small acid-soluble oligonucleotides.</text>
</comment>